<gene>
    <name evidence="3" type="ORF">MUCCIDRAFT_113080</name>
</gene>
<evidence type="ECO:0008006" key="5">
    <source>
        <dbReference type="Google" id="ProtNLM"/>
    </source>
</evidence>
<sequence>MEICPVNTIVCLVKPQAAIDKTKSQQILVSPNDKEFKLIFNDSSEQECTWDVTNATTPESHEPAIQERKQLIDLALQGYNVTSLSMSQGERNSTYEQRRKDLESTIQLLKTAIRKSNSQVRLECAYVGLDDNFCFDFIKDVERPNERILHTGLDSVMREMSDLDAIWTRASQGSILPLVLSIKITHTDTQKQGRIQLFDLLLPPFSAPVPNTSRTIYQSFSHLVNLAKASSTLRNDRLPYSQFVLTYLLAHPLCGHEKFSVFLYLNDRVTDRKLKDTVSLLDFATILKTLHTRTLPIRPVSKTTEYKRLMHQMAHINAEFKAHEQQLNKVNTTHESRIASLEDELAKKDQRIEFLKDIEAVREKQVAYLEALFDNVSNRPNMQVMKLRSELVLQKHANKDIQFEHKLLEIQCKRYTRIEIPKLQETLRAANQDAQELQQALQQSSEKVQQLEQNLNESYDKCQALALEMETRPNVDTEALEKDVEARLKADFDAKYKELHDAFKNKLQSVKGSYKDMIARLKQNHAEELNIAREEERAKYSKECKQLRADIKSLNDKCTEQNDTIINLRESLMKAMTLKKSEQMSVPAPASSSRTNSNKTKASPGRPRKTTAPALNDDNDDGDSVLSVKIPPKFGDTSSITNLDEQDESSISKNQAKSKKDEYLDDLDDAAAYIMDLEATENDDQPKPTPSKSKRTSRKEATTQKAKGKKAASKATSPAQKPYDDDDDFASPILPLAPLESDTQPTRETTPMLPNLEEEEEEDTVSLVKPIRSKRRIRKLTNPIPVLSPETQDTSHLISRLEDDNTESDYALQPVQKQAKTSIKKQNANVSEPSTFASKRKAPSTSKSKKKQRTAS</sequence>
<keyword evidence="1" id="KW-0175">Coiled coil</keyword>
<dbReference type="OrthoDB" id="2278526at2759"/>
<dbReference type="AlphaFoldDB" id="A0A168JU06"/>
<evidence type="ECO:0000256" key="1">
    <source>
        <dbReference type="SAM" id="Coils"/>
    </source>
</evidence>
<feature type="compositionally biased region" description="Basic residues" evidence="2">
    <location>
        <begin position="838"/>
        <end position="856"/>
    </location>
</feature>
<organism evidence="3 4">
    <name type="scientific">Mucor lusitanicus CBS 277.49</name>
    <dbReference type="NCBI Taxonomy" id="747725"/>
    <lineage>
        <taxon>Eukaryota</taxon>
        <taxon>Fungi</taxon>
        <taxon>Fungi incertae sedis</taxon>
        <taxon>Mucoromycota</taxon>
        <taxon>Mucoromycotina</taxon>
        <taxon>Mucoromycetes</taxon>
        <taxon>Mucorales</taxon>
        <taxon>Mucorineae</taxon>
        <taxon>Mucoraceae</taxon>
        <taxon>Mucor</taxon>
    </lineage>
</organism>
<dbReference type="SUPFAM" id="SSF52540">
    <property type="entry name" value="P-loop containing nucleoside triphosphate hydrolases"/>
    <property type="match status" value="1"/>
</dbReference>
<feature type="compositionally biased region" description="Polar residues" evidence="2">
    <location>
        <begin position="590"/>
        <end position="601"/>
    </location>
</feature>
<feature type="compositionally biased region" description="Polar residues" evidence="2">
    <location>
        <begin position="815"/>
        <end position="837"/>
    </location>
</feature>
<keyword evidence="4" id="KW-1185">Reference proteome</keyword>
<feature type="coiled-coil region" evidence="1">
    <location>
        <begin position="306"/>
        <end position="358"/>
    </location>
</feature>
<dbReference type="STRING" id="747725.A0A168JU06"/>
<feature type="region of interest" description="Disordered" evidence="2">
    <location>
        <begin position="677"/>
        <end position="856"/>
    </location>
</feature>
<feature type="compositionally biased region" description="Polar residues" evidence="2">
    <location>
        <begin position="636"/>
        <end position="655"/>
    </location>
</feature>
<feature type="coiled-coil region" evidence="1">
    <location>
        <begin position="92"/>
        <end position="119"/>
    </location>
</feature>
<protein>
    <recommendedName>
        <fullName evidence="5">Kinesin motor domain-containing protein</fullName>
    </recommendedName>
</protein>
<name>A0A168JU06_MUCCL</name>
<feature type="coiled-coil region" evidence="1">
    <location>
        <begin position="420"/>
        <end position="468"/>
    </location>
</feature>
<comment type="caution">
    <text evidence="3">The sequence shown here is derived from an EMBL/GenBank/DDBJ whole genome shotgun (WGS) entry which is preliminary data.</text>
</comment>
<reference evidence="3 4" key="1">
    <citation type="submission" date="2015-06" db="EMBL/GenBank/DDBJ databases">
        <title>Expansion of signal transduction pathways in fungi by whole-genome duplication.</title>
        <authorList>
            <consortium name="DOE Joint Genome Institute"/>
            <person name="Corrochano L.M."/>
            <person name="Kuo A."/>
            <person name="Marcet-Houben M."/>
            <person name="Polaino S."/>
            <person name="Salamov A."/>
            <person name="Villalobos J.M."/>
            <person name="Alvarez M.I."/>
            <person name="Avalos J."/>
            <person name="Benito E.P."/>
            <person name="Benoit I."/>
            <person name="Burger G."/>
            <person name="Camino L.P."/>
            <person name="Canovas D."/>
            <person name="Cerda-Olmedo E."/>
            <person name="Cheng J.-F."/>
            <person name="Dominguez A."/>
            <person name="Elias M."/>
            <person name="Eslava A.P."/>
            <person name="Glaser F."/>
            <person name="Grimwood J."/>
            <person name="Gutierrez G."/>
            <person name="Heitman J."/>
            <person name="Henrissat B."/>
            <person name="Iturriaga E.A."/>
            <person name="Lang B.F."/>
            <person name="Lavin J.L."/>
            <person name="Lee S."/>
            <person name="Li W."/>
            <person name="Lindquist E."/>
            <person name="Lopez-Garcia S."/>
            <person name="Luque E.M."/>
            <person name="Marcos A.T."/>
            <person name="Martin J."/>
            <person name="Mccluskey K."/>
            <person name="Medina H.R."/>
            <person name="Miralles-Duran A."/>
            <person name="Miyazaki A."/>
            <person name="Munoz-Torres E."/>
            <person name="Oguiza J.A."/>
            <person name="Ohm R."/>
            <person name="Olmedo M."/>
            <person name="Orejas M."/>
            <person name="Ortiz-Castellanos L."/>
            <person name="Pisabarro A.G."/>
            <person name="Rodriguez-Romero J."/>
            <person name="Ruiz-Herrera J."/>
            <person name="Ruiz-Vazquez R."/>
            <person name="Sanz C."/>
            <person name="Schackwitz W."/>
            <person name="Schmutz J."/>
            <person name="Shahriari M."/>
            <person name="Shelest E."/>
            <person name="Silva-Franco F."/>
            <person name="Soanes D."/>
            <person name="Syed K."/>
            <person name="Tagua V.G."/>
            <person name="Talbot N.J."/>
            <person name="Thon M."/>
            <person name="De Vries R.P."/>
            <person name="Wiebenga A."/>
            <person name="Yadav J.S."/>
            <person name="Braun E.L."/>
            <person name="Baker S."/>
            <person name="Garre V."/>
            <person name="Horwitz B."/>
            <person name="Torres-Martinez S."/>
            <person name="Idnurm A."/>
            <person name="Herrera-Estrella A."/>
            <person name="Gabaldon T."/>
            <person name="Grigoriev I.V."/>
        </authorList>
    </citation>
    <scope>NUCLEOTIDE SEQUENCE [LARGE SCALE GENOMIC DNA]</scope>
    <source>
        <strain evidence="3 4">CBS 277.49</strain>
    </source>
</reference>
<dbReference type="EMBL" id="AMYB01000006">
    <property type="protein sequence ID" value="OAD01615.1"/>
    <property type="molecule type" value="Genomic_DNA"/>
</dbReference>
<dbReference type="VEuPathDB" id="FungiDB:MUCCIDRAFT_113080"/>
<dbReference type="InterPro" id="IPR027417">
    <property type="entry name" value="P-loop_NTPase"/>
</dbReference>
<feature type="coiled-coil region" evidence="1">
    <location>
        <begin position="518"/>
        <end position="571"/>
    </location>
</feature>
<proteinExistence type="predicted"/>
<dbReference type="Proteomes" id="UP000077051">
    <property type="component" value="Unassembled WGS sequence"/>
</dbReference>
<evidence type="ECO:0000313" key="3">
    <source>
        <dbReference type="EMBL" id="OAD01615.1"/>
    </source>
</evidence>
<evidence type="ECO:0000256" key="2">
    <source>
        <dbReference type="SAM" id="MobiDB-lite"/>
    </source>
</evidence>
<feature type="region of interest" description="Disordered" evidence="2">
    <location>
        <begin position="579"/>
        <end position="663"/>
    </location>
</feature>
<accession>A0A168JU06</accession>
<evidence type="ECO:0000313" key="4">
    <source>
        <dbReference type="Proteomes" id="UP000077051"/>
    </source>
</evidence>